<keyword evidence="2 4" id="KW-0863">Zinc-finger</keyword>
<organism evidence="7 8">
    <name type="scientific">Lates calcarifer</name>
    <name type="common">Barramundi</name>
    <name type="synonym">Holocentrus calcarifer</name>
    <dbReference type="NCBI Taxonomy" id="8187"/>
    <lineage>
        <taxon>Eukaryota</taxon>
        <taxon>Metazoa</taxon>
        <taxon>Chordata</taxon>
        <taxon>Craniata</taxon>
        <taxon>Vertebrata</taxon>
        <taxon>Euteleostomi</taxon>
        <taxon>Actinopterygii</taxon>
        <taxon>Neopterygii</taxon>
        <taxon>Teleostei</taxon>
        <taxon>Neoteleostei</taxon>
        <taxon>Acanthomorphata</taxon>
        <taxon>Carangaria</taxon>
        <taxon>Carangaria incertae sedis</taxon>
        <taxon>Centropomidae</taxon>
        <taxon>Lates</taxon>
    </lineage>
</organism>
<dbReference type="PANTHER" id="PTHR24103">
    <property type="entry name" value="E3 UBIQUITIN-PROTEIN LIGASE TRIM"/>
    <property type="match status" value="1"/>
</dbReference>
<dbReference type="InterPro" id="IPR027370">
    <property type="entry name" value="Znf-RING_euk"/>
</dbReference>
<proteinExistence type="predicted"/>
<sequence length="220" mass="24911">MKLTPDAIQRRSLKAPPIKEDLSCPVCHDIFKDPVVLSCSHSFCRDCLKNWWSEKPTQDCPVCNRRSSKSDPPVSLVIKNLCETFLTGERSESFSRIQKHTTTTDSDPFMNLSRSDTQRGRLRSSLRSFTSFYKRKRRPGSAALREEEELKSQMMKEKIEALSREIAALSHTIRATEEELRAEDSLIPAELQASLRNEGGGLLHSCDSGPKLCSFKTHPV</sequence>
<dbReference type="InParanoid" id="A0A4W6D3F4"/>
<dbReference type="Proteomes" id="UP000314980">
    <property type="component" value="Unassembled WGS sequence"/>
</dbReference>
<evidence type="ECO:0000313" key="8">
    <source>
        <dbReference type="Proteomes" id="UP000314980"/>
    </source>
</evidence>
<dbReference type="GeneTree" id="ENSGT00970000193381"/>
<dbReference type="InterPro" id="IPR017907">
    <property type="entry name" value="Znf_RING_CS"/>
</dbReference>
<keyword evidence="8" id="KW-1185">Reference proteome</keyword>
<evidence type="ECO:0000256" key="2">
    <source>
        <dbReference type="ARBA" id="ARBA00022771"/>
    </source>
</evidence>
<evidence type="ECO:0000256" key="1">
    <source>
        <dbReference type="ARBA" id="ARBA00022723"/>
    </source>
</evidence>
<evidence type="ECO:0000256" key="3">
    <source>
        <dbReference type="ARBA" id="ARBA00022833"/>
    </source>
</evidence>
<dbReference type="AlphaFoldDB" id="A0A4W6D3F4"/>
<reference evidence="7" key="2">
    <citation type="submission" date="2025-08" db="UniProtKB">
        <authorList>
            <consortium name="Ensembl"/>
        </authorList>
    </citation>
    <scope>IDENTIFICATION</scope>
</reference>
<evidence type="ECO:0000313" key="7">
    <source>
        <dbReference type="Ensembl" id="ENSLCAP00010019251.1"/>
    </source>
</evidence>
<feature type="coiled-coil region" evidence="5">
    <location>
        <begin position="145"/>
        <end position="179"/>
    </location>
</feature>
<name>A0A4W6D3F4_LATCA</name>
<dbReference type="InterPro" id="IPR013083">
    <property type="entry name" value="Znf_RING/FYVE/PHD"/>
</dbReference>
<dbReference type="GO" id="GO:0008270">
    <property type="term" value="F:zinc ion binding"/>
    <property type="evidence" value="ECO:0007669"/>
    <property type="project" value="UniProtKB-KW"/>
</dbReference>
<evidence type="ECO:0000259" key="6">
    <source>
        <dbReference type="PROSITE" id="PS50089"/>
    </source>
</evidence>
<reference evidence="8" key="1">
    <citation type="submission" date="2015-09" db="EMBL/GenBank/DDBJ databases">
        <authorList>
            <person name="Sai Rama Sridatta P."/>
        </authorList>
    </citation>
    <scope>NUCLEOTIDE SEQUENCE [LARGE SCALE GENOMIC DNA]</scope>
</reference>
<dbReference type="Ensembl" id="ENSLCAT00010019661.1">
    <property type="protein sequence ID" value="ENSLCAP00010019251.1"/>
    <property type="gene ID" value="ENSLCAG00010009093.1"/>
</dbReference>
<dbReference type="PROSITE" id="PS00518">
    <property type="entry name" value="ZF_RING_1"/>
    <property type="match status" value="1"/>
</dbReference>
<dbReference type="Pfam" id="PF13445">
    <property type="entry name" value="zf-RING_UBOX"/>
    <property type="match status" value="1"/>
</dbReference>
<keyword evidence="3" id="KW-0862">Zinc</keyword>
<reference evidence="7" key="3">
    <citation type="submission" date="2025-09" db="UniProtKB">
        <authorList>
            <consortium name="Ensembl"/>
        </authorList>
    </citation>
    <scope>IDENTIFICATION</scope>
</reference>
<dbReference type="SMART" id="SM00184">
    <property type="entry name" value="RING"/>
    <property type="match status" value="1"/>
</dbReference>
<dbReference type="SUPFAM" id="SSF57850">
    <property type="entry name" value="RING/U-box"/>
    <property type="match status" value="1"/>
</dbReference>
<evidence type="ECO:0000256" key="4">
    <source>
        <dbReference type="PROSITE-ProRule" id="PRU00175"/>
    </source>
</evidence>
<feature type="domain" description="RING-type" evidence="6">
    <location>
        <begin position="24"/>
        <end position="64"/>
    </location>
</feature>
<evidence type="ECO:0000256" key="5">
    <source>
        <dbReference type="SAM" id="Coils"/>
    </source>
</evidence>
<keyword evidence="1" id="KW-0479">Metal-binding</keyword>
<keyword evidence="5" id="KW-0175">Coiled coil</keyword>
<dbReference type="PROSITE" id="PS50089">
    <property type="entry name" value="ZF_RING_2"/>
    <property type="match status" value="1"/>
</dbReference>
<dbReference type="Gene3D" id="3.30.40.10">
    <property type="entry name" value="Zinc/RING finger domain, C3HC4 (zinc finger)"/>
    <property type="match status" value="1"/>
</dbReference>
<dbReference type="InterPro" id="IPR001841">
    <property type="entry name" value="Znf_RING"/>
</dbReference>
<dbReference type="InterPro" id="IPR050143">
    <property type="entry name" value="TRIM/RBCC"/>
</dbReference>
<protein>
    <recommendedName>
        <fullName evidence="6">RING-type domain-containing protein</fullName>
    </recommendedName>
</protein>
<accession>A0A4W6D3F4</accession>